<dbReference type="Pfam" id="PF03872">
    <property type="entry name" value="RseA_N"/>
    <property type="match status" value="1"/>
</dbReference>
<feature type="domain" description="Anti sigma-E protein RseA N-terminal" evidence="2">
    <location>
        <begin position="20"/>
        <end position="103"/>
    </location>
</feature>
<evidence type="ECO:0000313" key="3">
    <source>
        <dbReference type="EMBL" id="AWV06985.1"/>
    </source>
</evidence>
<reference evidence="3 4" key="1">
    <citation type="submission" date="2018-05" db="EMBL/GenBank/DDBJ databases">
        <title>The complete genome of Lysobacter maris HZ9B, a marine bacterium antagonistic against terrestrial plant pathogens.</title>
        <authorList>
            <person name="Zhang X.-Q."/>
        </authorList>
    </citation>
    <scope>NUCLEOTIDE SEQUENCE [LARGE SCALE GENOMIC DNA]</scope>
    <source>
        <strain evidence="3 4">HZ9B</strain>
    </source>
</reference>
<dbReference type="GO" id="GO:0016989">
    <property type="term" value="F:sigma factor antagonist activity"/>
    <property type="evidence" value="ECO:0007669"/>
    <property type="project" value="InterPro"/>
</dbReference>
<dbReference type="InterPro" id="IPR005572">
    <property type="entry name" value="Anti-sigma_E_RseA_N"/>
</dbReference>
<gene>
    <name evidence="3" type="ORF">C9I47_1281</name>
</gene>
<dbReference type="Proteomes" id="UP000249447">
    <property type="component" value="Chromosome"/>
</dbReference>
<dbReference type="SUPFAM" id="SSF89069">
    <property type="entry name" value="N-terminal, cytoplasmic domain of anti-sigmaE factor RseA"/>
    <property type="match status" value="1"/>
</dbReference>
<feature type="region of interest" description="Disordered" evidence="1">
    <location>
        <begin position="232"/>
        <end position="305"/>
    </location>
</feature>
<evidence type="ECO:0000256" key="1">
    <source>
        <dbReference type="SAM" id="MobiDB-lite"/>
    </source>
</evidence>
<keyword evidence="4" id="KW-1185">Reference proteome</keyword>
<dbReference type="Gene3D" id="1.10.10.880">
    <property type="entry name" value="Anti sigma-E protein RseA, N-terminal domain"/>
    <property type="match status" value="1"/>
</dbReference>
<feature type="region of interest" description="Disordered" evidence="1">
    <location>
        <begin position="179"/>
        <end position="214"/>
    </location>
</feature>
<dbReference type="KEGG" id="lmb:C9I47_1281"/>
<dbReference type="AlphaFoldDB" id="A0A2U9T6F2"/>
<sequence length="305" mass="31193">MARMHNAPTDPPMTPGGEDREALSALFDGELESDAARFAQRRLLHDGQWRDACGRWQLAGDVLRRRADAVAPIRFADRVARALADEAAAGQAVASSAAPASRRSRRRWVPGAALAASVAVAALFVARPLSNPDAPDAQPAAPSQVAAAVPATVDDTGDGVESSAAAGAAVAAAAVAVAEVPRRSGERPSRGQSQRAAVRATRREAPATTALANETATAMSAPAYAAAGELDGRAPARDPFQPGGGADDGAAKPWPRAVLPGYGAPSGYTVGYGEPIPVTPSFYPFEPRLPEEQDAAPSVESPPGG</sequence>
<feature type="region of interest" description="Disordered" evidence="1">
    <location>
        <begin position="1"/>
        <end position="20"/>
    </location>
</feature>
<dbReference type="PANTHER" id="PTHR38104">
    <property type="match status" value="1"/>
</dbReference>
<evidence type="ECO:0000313" key="4">
    <source>
        <dbReference type="Proteomes" id="UP000249447"/>
    </source>
</evidence>
<evidence type="ECO:0000259" key="2">
    <source>
        <dbReference type="Pfam" id="PF03872"/>
    </source>
</evidence>
<dbReference type="PANTHER" id="PTHR38104:SF1">
    <property type="entry name" value="ANTI-SIGMA-E FACTOR RSEA"/>
    <property type="match status" value="1"/>
</dbReference>
<dbReference type="EMBL" id="CP029843">
    <property type="protein sequence ID" value="AWV06985.1"/>
    <property type="molecule type" value="Genomic_DNA"/>
</dbReference>
<dbReference type="InterPro" id="IPR036147">
    <property type="entry name" value="Anti-sigma_E_RseA_N_sf"/>
</dbReference>
<proteinExistence type="predicted"/>
<organism evidence="3 4">
    <name type="scientific">Marilutibacter maris</name>
    <dbReference type="NCBI Taxonomy" id="1605891"/>
    <lineage>
        <taxon>Bacteria</taxon>
        <taxon>Pseudomonadati</taxon>
        <taxon>Pseudomonadota</taxon>
        <taxon>Gammaproteobacteria</taxon>
        <taxon>Lysobacterales</taxon>
        <taxon>Lysobacteraceae</taxon>
        <taxon>Marilutibacter</taxon>
    </lineage>
</organism>
<name>A0A2U9T6F2_9GAMM</name>
<dbReference type="OrthoDB" id="5298512at2"/>
<protein>
    <submittedName>
        <fullName evidence="3">Regulatory protein</fullName>
    </submittedName>
</protein>
<dbReference type="CDD" id="cd16328">
    <property type="entry name" value="RseA_N"/>
    <property type="match status" value="1"/>
</dbReference>
<accession>A0A2U9T6F2</accession>
<dbReference type="InterPro" id="IPR052383">
    <property type="entry name" value="Anti-sigma-E_RseA-like"/>
</dbReference>
<feature type="compositionally biased region" description="Basic and acidic residues" evidence="1">
    <location>
        <begin position="180"/>
        <end position="189"/>
    </location>
</feature>